<dbReference type="AlphaFoldDB" id="A0A510DTE8"/>
<gene>
    <name evidence="2" type="ORF">IC006_0644</name>
</gene>
<dbReference type="KEGG" id="step:IC006_0644"/>
<keyword evidence="3" id="KW-1185">Reference proteome</keyword>
<proteinExistence type="predicted"/>
<accession>A0A510DTE8</accession>
<dbReference type="RefSeq" id="WP_149528322.1">
    <property type="nucleotide sequence ID" value="NZ_AP018929.1"/>
</dbReference>
<dbReference type="Proteomes" id="UP000322983">
    <property type="component" value="Chromosome"/>
</dbReference>
<sequence>MSVEYLYNMTANNVTISNITIFPNGGLTGVPAMPAMFVNGSQTSQPQSQIATGTTTTTPTTHVPTISHSVSQSLSHTIASSHVLITSTDINLALIGVGISILIGVFLVYRRR</sequence>
<evidence type="ECO:0000313" key="3">
    <source>
        <dbReference type="Proteomes" id="UP000322983"/>
    </source>
</evidence>
<organism evidence="2 3">
    <name type="scientific">Sulfuracidifex tepidarius</name>
    <dbReference type="NCBI Taxonomy" id="1294262"/>
    <lineage>
        <taxon>Archaea</taxon>
        <taxon>Thermoproteota</taxon>
        <taxon>Thermoprotei</taxon>
        <taxon>Sulfolobales</taxon>
        <taxon>Sulfolobaceae</taxon>
        <taxon>Sulfuracidifex</taxon>
    </lineage>
</organism>
<name>A0A510DTE8_9CREN</name>
<keyword evidence="1" id="KW-0812">Transmembrane</keyword>
<dbReference type="GeneID" id="41714472"/>
<keyword evidence="1" id="KW-1133">Transmembrane helix</keyword>
<feature type="transmembrane region" description="Helical" evidence="1">
    <location>
        <begin position="90"/>
        <end position="109"/>
    </location>
</feature>
<evidence type="ECO:0000256" key="1">
    <source>
        <dbReference type="SAM" id="Phobius"/>
    </source>
</evidence>
<reference evidence="2 3" key="1">
    <citation type="journal article" date="2020" name="Int. J. Syst. Evol. Microbiol.">
        <title>Sulfuracidifex tepidarius gen. nov., sp. nov. and transfer of Sulfolobus metallicus Huber and Stetter 1992 to the genus Sulfuracidifex as Sulfuracidifex metallicus comb. nov.</title>
        <authorList>
            <person name="Itoh T."/>
            <person name="Miura T."/>
            <person name="Sakai H.D."/>
            <person name="Kato S."/>
            <person name="Ohkuma M."/>
            <person name="Takashina T."/>
        </authorList>
    </citation>
    <scope>NUCLEOTIDE SEQUENCE [LARGE SCALE GENOMIC DNA]</scope>
    <source>
        <strain evidence="2 3">IC-006</strain>
    </source>
</reference>
<keyword evidence="1" id="KW-0472">Membrane</keyword>
<dbReference type="EMBL" id="AP018929">
    <property type="protein sequence ID" value="BBG23360.1"/>
    <property type="molecule type" value="Genomic_DNA"/>
</dbReference>
<protein>
    <submittedName>
        <fullName evidence="2">Uncharacterized protein</fullName>
    </submittedName>
</protein>
<evidence type="ECO:0000313" key="2">
    <source>
        <dbReference type="EMBL" id="BBG23360.1"/>
    </source>
</evidence>